<dbReference type="InterPro" id="IPR037165">
    <property type="entry name" value="AldOxase/xan_DH_Mopterin-bd_sf"/>
</dbReference>
<dbReference type="SUPFAM" id="SSF54665">
    <property type="entry name" value="CO dehydrogenase molybdoprotein N-domain-like"/>
    <property type="match status" value="1"/>
</dbReference>
<reference evidence="5" key="1">
    <citation type="submission" date="2023-03" db="EMBL/GenBank/DDBJ databases">
        <title>Draft genome sequence of a Mycolicibacterium mageritense strain H4_3_1 isolated from a hybrid biological-inorganic system reactor.</title>
        <authorList>
            <person name="Feng X."/>
            <person name="Kazama D."/>
            <person name="Sato K."/>
            <person name="Kobayashi H."/>
        </authorList>
    </citation>
    <scope>NUCLEOTIDE SEQUENCE</scope>
    <source>
        <strain evidence="5">H4_3_1</strain>
    </source>
</reference>
<dbReference type="PANTHER" id="PTHR11908:SF132">
    <property type="entry name" value="ALDEHYDE OXIDASE 1-RELATED"/>
    <property type="match status" value="1"/>
</dbReference>
<dbReference type="InterPro" id="IPR008274">
    <property type="entry name" value="AldOxase/xan_DH_MoCoBD1"/>
</dbReference>
<evidence type="ECO:0000313" key="6">
    <source>
        <dbReference type="Proteomes" id="UP001241092"/>
    </source>
</evidence>
<dbReference type="AlphaFoldDB" id="A0AAI8TUQ4"/>
<organism evidence="5 6">
    <name type="scientific">Mycolicibacterium mageritense</name>
    <name type="common">Mycobacterium mageritense</name>
    <dbReference type="NCBI Taxonomy" id="53462"/>
    <lineage>
        <taxon>Bacteria</taxon>
        <taxon>Bacillati</taxon>
        <taxon>Actinomycetota</taxon>
        <taxon>Actinomycetes</taxon>
        <taxon>Mycobacteriales</taxon>
        <taxon>Mycobacteriaceae</taxon>
        <taxon>Mycolicibacterium</taxon>
    </lineage>
</organism>
<dbReference type="SMART" id="SM01008">
    <property type="entry name" value="Ald_Xan_dh_C"/>
    <property type="match status" value="1"/>
</dbReference>
<evidence type="ECO:0000256" key="2">
    <source>
        <dbReference type="ARBA" id="ARBA00023002"/>
    </source>
</evidence>
<evidence type="ECO:0000256" key="3">
    <source>
        <dbReference type="SAM" id="MobiDB-lite"/>
    </source>
</evidence>
<dbReference type="SUPFAM" id="SSF56003">
    <property type="entry name" value="Molybdenum cofactor-binding domain"/>
    <property type="match status" value="1"/>
</dbReference>
<sequence>MTLLAPHAIGTPVARKDGRAKVTGTAPYAFEQHVVGPAYLHPVQATIARGRVVAMDVTAARAVPGVLDVLTVFDAPRLADASDGELAILQDDRVHFRGQLIGGVVAETAEIARNAAGLVRTEYAEESHDVELTGNHPGLYTPESVNPSFPPDTDDGDVDAASAAADVVVDAIYTTPIEHNNPMEPHACIAQWVVRDGLPAITMFDSTQGVHVVRKTLAPMFGVEPGQLHVISPHVGGGFGSKGAPHAHDVLALMAAQRAGGRAVKLALTRQQMFALVGYRTPTIQRVRLAAGKDGRLTAIVHDVVEQTSTVKEFAEQTAVTSRKMYASPNRRTSHRLAALDVPVPFWMRAPGECPGTYASEVAMDELAVACDLDPIELRIRNEPEVDPESGKPWSGRHLVECMHVGAQRFGWAPRDSRPGVRRSGDWLIGTGVAAATYPGMAMPGNSARITYGAAGRYTVQIGAADIGTGTWTALTQIAADALDCGVAAVDLQIGDTDLPPASVAGGSSGITSWGSAIVAAARQFRGDHGENPAEGATTVAEAPENSVADRFTVQSFGAHFVEAHVNADTGEIRIPRMLGVFSVGRAINPRTLRSQLIGGMTMGMSMALHEESVRDPRFGHVVTQDLASYHISAHADVADVDAIRLDEVDDEFNPMGSRGAGEIGIVGAAAAVVNAVYHATGVRVRDLPVTLDKVLAGLPGRH</sequence>
<proteinExistence type="predicted"/>
<dbReference type="RefSeq" id="WP_286215757.1">
    <property type="nucleotide sequence ID" value="NZ_AP027452.1"/>
</dbReference>
<dbReference type="Pfam" id="PF20256">
    <property type="entry name" value="MoCoBD_2"/>
    <property type="match status" value="2"/>
</dbReference>
<dbReference type="InterPro" id="IPR016208">
    <property type="entry name" value="Ald_Oxase/xanthine_DH-like"/>
</dbReference>
<dbReference type="Pfam" id="PF02738">
    <property type="entry name" value="MoCoBD_1"/>
    <property type="match status" value="1"/>
</dbReference>
<dbReference type="EMBL" id="AP027452">
    <property type="protein sequence ID" value="BDY29176.1"/>
    <property type="molecule type" value="Genomic_DNA"/>
</dbReference>
<gene>
    <name evidence="5" type="primary">paoC_1</name>
    <name evidence="5" type="ORF">hbim_03114</name>
</gene>
<feature type="domain" description="Aldehyde oxidase/xanthine dehydrogenase a/b hammerhead" evidence="4">
    <location>
        <begin position="23"/>
        <end position="127"/>
    </location>
</feature>
<dbReference type="Gene3D" id="3.90.1170.50">
    <property type="entry name" value="Aldehyde oxidase/xanthine dehydrogenase, a/b hammerhead"/>
    <property type="match status" value="1"/>
</dbReference>
<dbReference type="Pfam" id="PF01315">
    <property type="entry name" value="Ald_Xan_dh_C"/>
    <property type="match status" value="1"/>
</dbReference>
<dbReference type="PANTHER" id="PTHR11908">
    <property type="entry name" value="XANTHINE DEHYDROGENASE"/>
    <property type="match status" value="1"/>
</dbReference>
<feature type="region of interest" description="Disordered" evidence="3">
    <location>
        <begin position="132"/>
        <end position="157"/>
    </location>
</feature>
<dbReference type="EC" id="1.2.99.6" evidence="5"/>
<keyword evidence="2 5" id="KW-0560">Oxidoreductase</keyword>
<evidence type="ECO:0000256" key="1">
    <source>
        <dbReference type="ARBA" id="ARBA00022505"/>
    </source>
</evidence>
<dbReference type="InterPro" id="IPR036856">
    <property type="entry name" value="Ald_Oxase/Xan_DH_a/b_sf"/>
</dbReference>
<dbReference type="GO" id="GO:0047770">
    <property type="term" value="F:carboxylate reductase activity"/>
    <property type="evidence" value="ECO:0007669"/>
    <property type="project" value="UniProtKB-EC"/>
</dbReference>
<keyword evidence="1" id="KW-0500">Molybdenum</keyword>
<protein>
    <submittedName>
        <fullName evidence="5">Aldehyde oxidoreductase molybdenum-binding subunit PaoC</fullName>
        <ecNumber evidence="5">1.2.99.6</ecNumber>
    </submittedName>
</protein>
<dbReference type="Gene3D" id="3.30.365.10">
    <property type="entry name" value="Aldehyde oxidase/xanthine dehydrogenase, molybdopterin binding domain"/>
    <property type="match status" value="4"/>
</dbReference>
<dbReference type="InterPro" id="IPR000674">
    <property type="entry name" value="Ald_Oxase/Xan_DH_a/b"/>
</dbReference>
<evidence type="ECO:0000313" key="5">
    <source>
        <dbReference type="EMBL" id="BDY29176.1"/>
    </source>
</evidence>
<name>A0AAI8TUQ4_MYCME</name>
<dbReference type="InterPro" id="IPR046867">
    <property type="entry name" value="AldOxase/xan_DH_MoCoBD2"/>
</dbReference>
<dbReference type="GO" id="GO:0005506">
    <property type="term" value="F:iron ion binding"/>
    <property type="evidence" value="ECO:0007669"/>
    <property type="project" value="InterPro"/>
</dbReference>
<accession>A0AAI8TUQ4</accession>
<evidence type="ECO:0000259" key="4">
    <source>
        <dbReference type="SMART" id="SM01008"/>
    </source>
</evidence>
<dbReference type="Proteomes" id="UP001241092">
    <property type="component" value="Chromosome"/>
</dbReference>